<feature type="domain" description="AMP-dependent synthetase/ligase" evidence="1">
    <location>
        <begin position="9"/>
        <end position="373"/>
    </location>
</feature>
<name>A0A250IAS6_9BACT</name>
<dbReference type="PANTHER" id="PTHR45527:SF1">
    <property type="entry name" value="FATTY ACID SYNTHASE"/>
    <property type="match status" value="1"/>
</dbReference>
<protein>
    <submittedName>
        <fullName evidence="3">Long-chain-fatty-acid--CoA ligase</fullName>
    </submittedName>
</protein>
<gene>
    <name evidence="3" type="ORF">MEBOL_001697</name>
</gene>
<sequence>MTLDQIVIRSAARTPEAIAVKGPDETLTYGQLDALANRIARALQGLGVKKGDRVGLWTEKSARAVAAMQGISRLGAAYVPMDPLNPATRTKLILEDCRIDVLVTSASRAVELRDGGLERLRFLLVEDAGPELSWAGLSGFSAEPLPWHGSDENALAYILYTSGSTGTPKGVCISHRNALAFIEWCHELLGTTADDRFSNHAPFFFDLSVLDLYAAFLGGASVTLIPEALAFAPEKLVELVLRERFTVWYSVPSALILMMQQGGLLNHAQLPFRSLLFAGEPFPIKHLRPLREHLRDTRFFNLYGPTETNVCTFHEVTHIPAERTEPVPIGIASCGDKVWLAPPAEADDAPREEGDGAVGELMVEGPTVMLGYWGQPPQENRPYATGDLCRQLPDGGFEYIGRRDNMLKVRGRRLEPGEIEAALLTHPDIREVGVVAAGSGLEARLVAFLVSHATPPPSLLKVKKHCAERLPRYMIVDEVRVLPEMPRTPNGKLNRRALRDLAQQRPSKDGNAPG</sequence>
<dbReference type="GO" id="GO:0044550">
    <property type="term" value="P:secondary metabolite biosynthetic process"/>
    <property type="evidence" value="ECO:0007669"/>
    <property type="project" value="TreeGrafter"/>
</dbReference>
<accession>A0A250IAS6</accession>
<dbReference type="PROSITE" id="PS00455">
    <property type="entry name" value="AMP_BINDING"/>
    <property type="match status" value="1"/>
</dbReference>
<dbReference type="PANTHER" id="PTHR45527">
    <property type="entry name" value="NONRIBOSOMAL PEPTIDE SYNTHETASE"/>
    <property type="match status" value="1"/>
</dbReference>
<organism evidence="3 4">
    <name type="scientific">Melittangium boletus DSM 14713</name>
    <dbReference type="NCBI Taxonomy" id="1294270"/>
    <lineage>
        <taxon>Bacteria</taxon>
        <taxon>Pseudomonadati</taxon>
        <taxon>Myxococcota</taxon>
        <taxon>Myxococcia</taxon>
        <taxon>Myxococcales</taxon>
        <taxon>Cystobacterineae</taxon>
        <taxon>Archangiaceae</taxon>
        <taxon>Melittangium</taxon>
    </lineage>
</organism>
<dbReference type="GO" id="GO:0005737">
    <property type="term" value="C:cytoplasm"/>
    <property type="evidence" value="ECO:0007669"/>
    <property type="project" value="TreeGrafter"/>
</dbReference>
<dbReference type="GO" id="GO:0016874">
    <property type="term" value="F:ligase activity"/>
    <property type="evidence" value="ECO:0007669"/>
    <property type="project" value="UniProtKB-KW"/>
</dbReference>
<dbReference type="RefSeq" id="WP_095976949.1">
    <property type="nucleotide sequence ID" value="NZ_CP022163.1"/>
</dbReference>
<dbReference type="InterPro" id="IPR000873">
    <property type="entry name" value="AMP-dep_synth/lig_dom"/>
</dbReference>
<dbReference type="KEGG" id="mbd:MEBOL_001697"/>
<dbReference type="EMBL" id="CP022163">
    <property type="protein sequence ID" value="ATB28251.1"/>
    <property type="molecule type" value="Genomic_DNA"/>
</dbReference>
<dbReference type="OrthoDB" id="9799237at2"/>
<feature type="domain" description="AMP-binding enzyme C-terminal" evidence="2">
    <location>
        <begin position="418"/>
        <end position="492"/>
    </location>
</feature>
<dbReference type="Pfam" id="PF00501">
    <property type="entry name" value="AMP-binding"/>
    <property type="match status" value="1"/>
</dbReference>
<dbReference type="NCBIfam" id="TIGR01733">
    <property type="entry name" value="AA-adenyl-dom"/>
    <property type="match status" value="1"/>
</dbReference>
<dbReference type="GO" id="GO:0043041">
    <property type="term" value="P:amino acid activation for nonribosomal peptide biosynthetic process"/>
    <property type="evidence" value="ECO:0007669"/>
    <property type="project" value="TreeGrafter"/>
</dbReference>
<reference evidence="3 4" key="1">
    <citation type="submission" date="2017-06" db="EMBL/GenBank/DDBJ databases">
        <authorList>
            <person name="Kim H.J."/>
            <person name="Triplett B.A."/>
        </authorList>
    </citation>
    <scope>NUCLEOTIDE SEQUENCE [LARGE SCALE GENOMIC DNA]</scope>
    <source>
        <strain evidence="3 4">DSM 14713</strain>
    </source>
</reference>
<proteinExistence type="predicted"/>
<dbReference type="InterPro" id="IPR020845">
    <property type="entry name" value="AMP-binding_CS"/>
</dbReference>
<dbReference type="GO" id="GO:0031177">
    <property type="term" value="F:phosphopantetheine binding"/>
    <property type="evidence" value="ECO:0007669"/>
    <property type="project" value="TreeGrafter"/>
</dbReference>
<evidence type="ECO:0000259" key="2">
    <source>
        <dbReference type="Pfam" id="PF13193"/>
    </source>
</evidence>
<dbReference type="AlphaFoldDB" id="A0A250IAS6"/>
<dbReference type="InterPro" id="IPR025110">
    <property type="entry name" value="AMP-bd_C"/>
</dbReference>
<keyword evidence="4" id="KW-1185">Reference proteome</keyword>
<dbReference type="InterPro" id="IPR045851">
    <property type="entry name" value="AMP-bd_C_sf"/>
</dbReference>
<dbReference type="Gene3D" id="3.30.300.30">
    <property type="match status" value="1"/>
</dbReference>
<evidence type="ECO:0000313" key="3">
    <source>
        <dbReference type="EMBL" id="ATB28251.1"/>
    </source>
</evidence>
<dbReference type="CDD" id="cd05930">
    <property type="entry name" value="A_NRPS"/>
    <property type="match status" value="1"/>
</dbReference>
<evidence type="ECO:0000259" key="1">
    <source>
        <dbReference type="Pfam" id="PF00501"/>
    </source>
</evidence>
<dbReference type="InterPro" id="IPR010071">
    <property type="entry name" value="AA_adenyl_dom"/>
</dbReference>
<dbReference type="SUPFAM" id="SSF56801">
    <property type="entry name" value="Acetyl-CoA synthetase-like"/>
    <property type="match status" value="1"/>
</dbReference>
<evidence type="ECO:0000313" key="4">
    <source>
        <dbReference type="Proteomes" id="UP000217289"/>
    </source>
</evidence>
<dbReference type="InterPro" id="IPR042099">
    <property type="entry name" value="ANL_N_sf"/>
</dbReference>
<dbReference type="Proteomes" id="UP000217289">
    <property type="component" value="Chromosome"/>
</dbReference>
<dbReference type="Gene3D" id="3.40.50.12780">
    <property type="entry name" value="N-terminal domain of ligase-like"/>
    <property type="match status" value="1"/>
</dbReference>
<dbReference type="Pfam" id="PF13193">
    <property type="entry name" value="AMP-binding_C"/>
    <property type="match status" value="1"/>
</dbReference>
<keyword evidence="3" id="KW-0436">Ligase</keyword>